<name>A0ACB5TUN3_CANBO</name>
<organism evidence="1 2">
    <name type="scientific">Candida boidinii</name>
    <name type="common">Yeast</name>
    <dbReference type="NCBI Taxonomy" id="5477"/>
    <lineage>
        <taxon>Eukaryota</taxon>
        <taxon>Fungi</taxon>
        <taxon>Dikarya</taxon>
        <taxon>Ascomycota</taxon>
        <taxon>Saccharomycotina</taxon>
        <taxon>Pichiomycetes</taxon>
        <taxon>Pichiales</taxon>
        <taxon>Pichiaceae</taxon>
        <taxon>Ogataea</taxon>
        <taxon>Ogataea/Candida clade</taxon>
    </lineage>
</organism>
<proteinExistence type="predicted"/>
<reference evidence="1" key="1">
    <citation type="submission" date="2023-04" db="EMBL/GenBank/DDBJ databases">
        <title>Candida boidinii NBRC 1967.</title>
        <authorList>
            <person name="Ichikawa N."/>
            <person name="Sato H."/>
            <person name="Tonouchi N."/>
        </authorList>
    </citation>
    <scope>NUCLEOTIDE SEQUENCE</scope>
    <source>
        <strain evidence="1">NBRC 1967</strain>
    </source>
</reference>
<accession>A0ACB5TUN3</accession>
<gene>
    <name evidence="1" type="ORF">Cboi01_000395300</name>
</gene>
<dbReference type="EMBL" id="BSXV01002355">
    <property type="protein sequence ID" value="GME95548.1"/>
    <property type="molecule type" value="Genomic_DNA"/>
</dbReference>
<evidence type="ECO:0000313" key="1">
    <source>
        <dbReference type="EMBL" id="GME95548.1"/>
    </source>
</evidence>
<evidence type="ECO:0000313" key="2">
    <source>
        <dbReference type="Proteomes" id="UP001165101"/>
    </source>
</evidence>
<keyword evidence="2" id="KW-1185">Reference proteome</keyword>
<sequence length="745" mass="85174">MNLISDTGRSYSNLFADFLIDDLRNHYENTPINDTMERLTFNLSKEKRKSTSNNNNNNNGNNNSSSNSNNGNNNTTTITNKPLNSNYSKINDIFKNQLKSYMIGLAKCGEVSSAFRNYEERFLIEMKNIIKSNLPTDLLDNNNQRFETSSNYSGRSETTTTRTGASGSGGQSLSNNVRSMTPKEFEDVLIKIYCELSESLRRLKTHQKLLLDLAINCMSDINPNIFNDQPDIIMQLDITNAINQCIETTQVRMSRIIGVRREQTASISIDYFLRFHSANILFLFECESISGITITADLQDIMNIQTKLFNSQFHQTNIKIITEKVRRETWKDTSFNSSIQIILNEIIQTSTDDIWKDIIDLANFKQLNNNSIGITATNNNNNNNIKNLDDDKRTTLVIDDISIIVPDCTIAFLKIVKDYIMFKIAFLNSDEQNLLEILRIFNLEINKSVLGATAKITAGLKHITAKNIAIASQLIDFIIHLLPFLEKIYIRLNKNIEINSIIFEEFSKIKQLFQNHQNELFAKLVSMMSDRVAVHSNEIKTIDWSINLPQNQVHRYMEILVKETLTISRVLQRYLPDLQYSLILSRIFEQYKRSLLDIYTQVKFKDSIEKAIMMKDIDYFREKLGDLKGYGNSGQVIWENVNALPTDEDIKMEQIMRSNIIQERSSSTTAVPVIKQQQNSNSVETLPPKNFISPSPTTSAAPSPLLSHDESLPPLPTKNDNAEIVKNVVKEVNEPKEIAVKEERT</sequence>
<dbReference type="Proteomes" id="UP001165101">
    <property type="component" value="Unassembled WGS sequence"/>
</dbReference>
<comment type="caution">
    <text evidence="1">The sequence shown here is derived from an EMBL/GenBank/DDBJ whole genome shotgun (WGS) entry which is preliminary data.</text>
</comment>
<protein>
    <submittedName>
        <fullName evidence="1">Unnamed protein product</fullName>
    </submittedName>
</protein>